<dbReference type="PROSITE" id="PS50235">
    <property type="entry name" value="USP_3"/>
    <property type="match status" value="1"/>
</dbReference>
<dbReference type="CDD" id="cd17039">
    <property type="entry name" value="Ubl_ubiquitin_like"/>
    <property type="match status" value="1"/>
</dbReference>
<dbReference type="SUPFAM" id="SSF48371">
    <property type="entry name" value="ARM repeat"/>
    <property type="match status" value="1"/>
</dbReference>
<dbReference type="Gene3D" id="3.90.70.10">
    <property type="entry name" value="Cysteine proteinases"/>
    <property type="match status" value="1"/>
</dbReference>
<dbReference type="GO" id="GO:0004843">
    <property type="term" value="F:cysteine-type deubiquitinase activity"/>
    <property type="evidence" value="ECO:0007669"/>
    <property type="project" value="InterPro"/>
</dbReference>
<keyword evidence="5" id="KW-1185">Reference proteome</keyword>
<dbReference type="InterPro" id="IPR038765">
    <property type="entry name" value="Papain-like_cys_pep_sf"/>
</dbReference>
<dbReference type="Pfam" id="PF00443">
    <property type="entry name" value="UCH"/>
    <property type="match status" value="1"/>
</dbReference>
<organism evidence="4 5">
    <name type="scientific">Tritrichomonas foetus</name>
    <dbReference type="NCBI Taxonomy" id="1144522"/>
    <lineage>
        <taxon>Eukaryota</taxon>
        <taxon>Metamonada</taxon>
        <taxon>Parabasalia</taxon>
        <taxon>Tritrichomonadida</taxon>
        <taxon>Tritrichomonadidae</taxon>
        <taxon>Tritrichomonas</taxon>
    </lineage>
</organism>
<feature type="region of interest" description="Disordered" evidence="1">
    <location>
        <begin position="2181"/>
        <end position="2236"/>
    </location>
</feature>
<feature type="compositionally biased region" description="Basic and acidic residues" evidence="1">
    <location>
        <begin position="2219"/>
        <end position="2229"/>
    </location>
</feature>
<proteinExistence type="predicted"/>
<dbReference type="InterPro" id="IPR001394">
    <property type="entry name" value="Peptidase_C19_UCH"/>
</dbReference>
<dbReference type="InterPro" id="IPR000626">
    <property type="entry name" value="Ubiquitin-like_dom"/>
</dbReference>
<dbReference type="Proteomes" id="UP000179807">
    <property type="component" value="Unassembled WGS sequence"/>
</dbReference>
<evidence type="ECO:0000259" key="2">
    <source>
        <dbReference type="PROSITE" id="PS50053"/>
    </source>
</evidence>
<gene>
    <name evidence="4" type="ORF">TRFO_02328</name>
</gene>
<protein>
    <recommendedName>
        <fullName evidence="6">Ubiquitin-like domain-containing protein</fullName>
    </recommendedName>
</protein>
<dbReference type="InterPro" id="IPR028889">
    <property type="entry name" value="USP"/>
</dbReference>
<dbReference type="SUPFAM" id="SSF54001">
    <property type="entry name" value="Cysteine proteinases"/>
    <property type="match status" value="1"/>
</dbReference>
<dbReference type="SMART" id="SM00213">
    <property type="entry name" value="UBQ"/>
    <property type="match status" value="1"/>
</dbReference>
<dbReference type="RefSeq" id="XP_068346948.1">
    <property type="nucleotide sequence ID" value="XM_068490613.1"/>
</dbReference>
<dbReference type="EMBL" id="MLAK01001370">
    <property type="protein sequence ID" value="OHS93811.1"/>
    <property type="molecule type" value="Genomic_DNA"/>
</dbReference>
<feature type="compositionally biased region" description="Basic and acidic residues" evidence="1">
    <location>
        <begin position="2181"/>
        <end position="2210"/>
    </location>
</feature>
<feature type="domain" description="Ubiquitin-like" evidence="2">
    <location>
        <begin position="638"/>
        <end position="705"/>
    </location>
</feature>
<dbReference type="InterPro" id="IPR016024">
    <property type="entry name" value="ARM-type_fold"/>
</dbReference>
<evidence type="ECO:0000256" key="1">
    <source>
        <dbReference type="SAM" id="MobiDB-lite"/>
    </source>
</evidence>
<evidence type="ECO:0000259" key="3">
    <source>
        <dbReference type="PROSITE" id="PS50235"/>
    </source>
</evidence>
<sequence length="2261" mass="260766">MSSFPDIAQFTSVNPIQNPLLYATLVSKLIEEDAFSSKFSSDQQSVVISAVKQNVQAVLKLGYIENSQPFAELLIAASRLFSYALTKDEVSLFSELVSVFNESNSFYFNNANWQTPSVKWIEVIDSFLRTNSIENAAKRLQRNDAKLTDSHFSCFSNVLDYVKNRMDEETLKNVLIEVVNGFSAFVCTRNFDKVFLQIYSQFYNAAERVIGNYSDEFSCFVSLITTFLHSNIPENLTFCVEYILKLFNSPLKQLLVSHLFSDQLVSINFSLDQAKQLSPVFRFLAENHLFNESSINKFIQRGQSSIITDFVHFIDHPLINKLAVSLVPHESNIELLIGLASTTNEENIRKSIIHNVLTFGNTKQHYDTVYHALVPVLSNPKFTRYLFDESLHMLSSAQSNLFVDVLLQLFSMTTVPEDSINIDFVMIQLLSSPDDSSWLKLLDIVLSSTRIQLSASHFENITFDDKIWSLLGHLFEHHGFEAFDKSAIGFLLDRLNVDYSTVKSGFIRFAFAFILRQNVQTKKIEFQSRKLNNFIVRLVPLDYDDLLFSFFRENNDKSICNEVQDTIVKLYEKIDSTRISDVLSMFYKRLENSQNDHVFASVLNTFLRFSQTIEKDINSQLLGIRRHSSPQEPESYPLQVIVVHSNGSLLIDCNLTMKISELKAIVATKLQIRAEPLFIYCDTRWLQDSYTIGDYHIANNTRLELGGVQQPMNAKFYPTVLLSENFAAYLLKNLHSNSEVDKRKAIMDFLDYLPTEKNTLNVINDGNCFIAKVRSAQTVDHLKYIIDTACSFSRNEETIETFNEANVFTTLFKNLTNNKFGGEGIFLILKFFHAFFTSSFSEMLNEFVSSLLSVYSVNGNDELYFTATDLLNDFYKLLPTETTNIILSNMSLFAEAIRNVPINAFEALKRFAIDLNDELSVSLFAYSYSSEMRFLSIYQHLQWVNTNENTEEYFSKCIKVLGQIDDAPFRNLFNSFVSKLNKHVLEQHHFIVDELLKIVQHTKSDLVREMILQKVAHFATQSKDAKQSIINFSSEMSNACVNSFNVSHLEFERSDLKTLLSDRDDMIAIIHILYHIFPLCYYLISEQSFDHEQLWKLQYLFKQMIVLHKRCIDINDVTSLFDLPDNNPMNFFYNIMNILPPNMKSVFQGILHLEIEGDDTDFFTSSDEQFYTLTLPILGFKELHEALIYFFKNTDHFTGPTQYYIPESNEHIDAHKSMKFETPPPVLVLELNRFFNNGVLYSDNINVPFIIDVNDICVEHIDEYENNTPTNYVYHLNAAIIRDSLTHKFKSIVKVNNQWFVYDVDKSYPLVDHSLLKQSYIVFYTLENSRLPAFVNGIPTELELEYSFNLTQYIDESTFQYLEEFNEQLNNQRCAFSAPTMEFMMKHTTILDYLRYFVNVLCHSTLTQQVLNGAEYISNNINKDGNLLLDYLHQNFDSVASSLTHSQFSLLLSDVIIAILTKSNEDLAFNFISQCVEQIKKKNYEQVSSISRIILKYVLISESNKQRASNANWAQELIWYLYSVFDFKRTPEFLQSLDFSNLFNALSVLITRENRPNDIFGLLRIKDQALVSSKHSHSFIAFLIKLDSSNILRSDFGNHTFSTAITDFEMKLESGRVPNIPTGINIPDFFTEIQRQIETGNAQLRSNVINYFNQQLVLYLGSSDEEIRLAAKHLYYAAHEGQFECDSSIRQLLVNLSAASECSTIVEVATTLMKKNNLYDEGYLQYIFDNSQLMRSSMSSTHLLLSVCNQYDKNILESHLTSIIESVPSDFDVLIDFLVTFSVDAISSTLESPRWSDIVHRIDSKHYTALIQKLLSLMDSSEIAKKFVIDSITSDNTLSLLNTFLSNTTRHFSTSNLVQKIFKLIDFAIKRSNELKYYTNELQYYLRSLISISDTIISHSNEIYLNEAKINLMQLIPFFSNFWGELASDKLVDLCTLICRNNSLFEVQLRDELILHIATRIEPNDHEKWYLSVVFSRIALAISGDDDDSIIALVEALKKAYDEACLQHQRDEKARPTALFNLYLDVMKSMSSEQSDWSLRLATKLLPESHFLIDEEREFYQKIFSQVESTDEISEKLVLPETNVPRGGLDLQRLALLARIRPEIKHDLVQNFGMTREEAFDMARQDWFLEQFVVFLYDDDEGEANQNETPEVEETVSRDVLLAMERAEKERIAKAEKAAKEQRKLQEEVERERKRQEEENVSERSVQIDHSDEDSSAPVDKHEPKEKPELTPASVGTATAVAASYIFFKYLKNRKAKKTQH</sequence>
<evidence type="ECO:0000313" key="5">
    <source>
        <dbReference type="Proteomes" id="UP000179807"/>
    </source>
</evidence>
<dbReference type="VEuPathDB" id="TrichDB:TRFO_02328"/>
<name>A0A1J4J808_9EUKA</name>
<dbReference type="SUPFAM" id="SSF54236">
    <property type="entry name" value="Ubiquitin-like"/>
    <property type="match status" value="1"/>
</dbReference>
<dbReference type="Gene3D" id="3.10.20.90">
    <property type="entry name" value="Phosphatidylinositol 3-kinase Catalytic Subunit, Chain A, domain 1"/>
    <property type="match status" value="1"/>
</dbReference>
<feature type="domain" description="USP" evidence="3">
    <location>
        <begin position="1054"/>
        <end position="1327"/>
    </location>
</feature>
<dbReference type="CDD" id="cd02257">
    <property type="entry name" value="Peptidase_C19"/>
    <property type="match status" value="1"/>
</dbReference>
<dbReference type="InterPro" id="IPR029071">
    <property type="entry name" value="Ubiquitin-like_domsf"/>
</dbReference>
<dbReference type="PROSITE" id="PS50053">
    <property type="entry name" value="UBIQUITIN_2"/>
    <property type="match status" value="1"/>
</dbReference>
<evidence type="ECO:0000313" key="4">
    <source>
        <dbReference type="EMBL" id="OHS93811.1"/>
    </source>
</evidence>
<dbReference type="GeneID" id="94825317"/>
<dbReference type="GO" id="GO:0016579">
    <property type="term" value="P:protein deubiquitination"/>
    <property type="evidence" value="ECO:0007669"/>
    <property type="project" value="InterPro"/>
</dbReference>
<comment type="caution">
    <text evidence="4">The sequence shown here is derived from an EMBL/GenBank/DDBJ whole genome shotgun (WGS) entry which is preliminary data.</text>
</comment>
<reference evidence="4" key="1">
    <citation type="submission" date="2016-10" db="EMBL/GenBank/DDBJ databases">
        <authorList>
            <person name="Benchimol M."/>
            <person name="Almeida L.G."/>
            <person name="Vasconcelos A.T."/>
            <person name="Perreira-Neves A."/>
            <person name="Rosa I.A."/>
            <person name="Tasca T."/>
            <person name="Bogo M.R."/>
            <person name="de Souza W."/>
        </authorList>
    </citation>
    <scope>NUCLEOTIDE SEQUENCE [LARGE SCALE GENOMIC DNA]</scope>
    <source>
        <strain evidence="4">K</strain>
    </source>
</reference>
<evidence type="ECO:0008006" key="6">
    <source>
        <dbReference type="Google" id="ProtNLM"/>
    </source>
</evidence>
<accession>A0A1J4J808</accession>